<dbReference type="Pfam" id="PF00560">
    <property type="entry name" value="LRR_1"/>
    <property type="match status" value="3"/>
</dbReference>
<dbReference type="SUPFAM" id="SSF56112">
    <property type="entry name" value="Protein kinase-like (PK-like)"/>
    <property type="match status" value="1"/>
</dbReference>
<feature type="signal peptide" evidence="28">
    <location>
        <begin position="1"/>
        <end position="28"/>
    </location>
</feature>
<dbReference type="SUPFAM" id="SSF52047">
    <property type="entry name" value="RNI-like"/>
    <property type="match status" value="2"/>
</dbReference>
<evidence type="ECO:0000313" key="31">
    <source>
        <dbReference type="RefSeq" id="XP_015962021.1"/>
    </source>
</evidence>
<dbReference type="RefSeq" id="XP_015962021.1">
    <property type="nucleotide sequence ID" value="XM_016106535.2"/>
</dbReference>
<dbReference type="Pfam" id="PF08263">
    <property type="entry name" value="LRRNT_2"/>
    <property type="match status" value="1"/>
</dbReference>
<comment type="subcellular location">
    <subcellularLocation>
        <location evidence="3">Cell membrane</location>
        <topology evidence="3">Single-pass type I membrane protein</topology>
    </subcellularLocation>
    <subcellularLocation>
        <location evidence="1">Membrane</location>
        <topology evidence="1">Peripheral membrane protein</topology>
    </subcellularLocation>
    <subcellularLocation>
        <location evidence="2">Secreted</location>
        <location evidence="2">Cell wall</location>
    </subcellularLocation>
</comment>
<gene>
    <name evidence="31" type="primary">LOC107485991</name>
</gene>
<dbReference type="InterPro" id="IPR008266">
    <property type="entry name" value="Tyr_kinase_AS"/>
</dbReference>
<protein>
    <recommendedName>
        <fullName evidence="4">non-specific serine/threonine protein kinase</fullName>
        <ecNumber evidence="4">2.7.11.1</ecNumber>
    </recommendedName>
</protein>
<comment type="catalytic activity">
    <reaction evidence="25">
        <text>L-threonyl-[protein] + ATP = O-phospho-L-threonyl-[protein] + ADP + H(+)</text>
        <dbReference type="Rhea" id="RHEA:46608"/>
        <dbReference type="Rhea" id="RHEA-COMP:11060"/>
        <dbReference type="Rhea" id="RHEA-COMP:11605"/>
        <dbReference type="ChEBI" id="CHEBI:15378"/>
        <dbReference type="ChEBI" id="CHEBI:30013"/>
        <dbReference type="ChEBI" id="CHEBI:30616"/>
        <dbReference type="ChEBI" id="CHEBI:61977"/>
        <dbReference type="ChEBI" id="CHEBI:456216"/>
        <dbReference type="EC" id="2.7.11.1"/>
    </reaction>
</comment>
<evidence type="ECO:0000256" key="5">
    <source>
        <dbReference type="ARBA" id="ARBA00022475"/>
    </source>
</evidence>
<evidence type="ECO:0000256" key="25">
    <source>
        <dbReference type="ARBA" id="ARBA00047899"/>
    </source>
</evidence>
<dbReference type="FunFam" id="3.30.200.20:FF:000309">
    <property type="entry name" value="Leucine-rich repeat receptor protein kinase MSP1"/>
    <property type="match status" value="1"/>
</dbReference>
<dbReference type="OrthoDB" id="676979at2759"/>
<dbReference type="PANTHER" id="PTHR48053:SF42">
    <property type="entry name" value="LRR RECEPTOR-LIKE KINASE"/>
    <property type="match status" value="1"/>
</dbReference>
<evidence type="ECO:0000256" key="20">
    <source>
        <dbReference type="ARBA" id="ARBA00023136"/>
    </source>
</evidence>
<sequence length="1076" mass="119156">MSSKINSNFMRIIVACRWILWLVQLVASQASIEEAIALLKWKSSLENQSQVVLSSWKNGTSPCRWGGIQCDHSNSVAIMNLENLGLKGTLHSLSFSSFPNLLSINIYNNFFHGTIPPQISNLSRVNHLNFSQNSFDGSIPKEMWTLKSLERLDLSLCHLSGQALAASISNLSNLSFLDISDNYNLSGHIPPEVGKLNKLFRLSSGRNKLFGPIPKEIGMLTSLWYLDLQGNTLSGTIPSTIGNMTNLQQLYLANNTLSGIIPPSIWNMSNLTLLWVNNNQLSGSIPASIDNLTNMDDLTLDKNHLSGSIPSTIGNMTKLNKLFLRHNQFSGSIPASLGNMNNLKVLSLQDNNLSGFIPATIGQLHKLYLLELSFNKLSGNIPQAINNISNIKFFQVEENNLTGHLPPQICSGGSLKTFNADNNHFTGPIPSSLKNCSSIKRLKLQANHLEGDIAHDFGIYPNLIHLDLSDNRLYGQISPEWGKSDNLENMILSNNNITGVIPLQIAEAAKLGRLHLSSNHLTGKIPKELRKMKSLFELKISDNHLSGNIPTELGSLQNLAILHLAGNELSGNIPTEVVQLPNLLELNLSNNKLQGSIPSDFPSLQPLESLDLSWNSFNGTIPTVLGEIKQLKYLNLSHNNLFGTIPSSFDGMSSLVSVNISYNQLEGPLPDNKAFLHASFQSLKSNRGLCGNVTGLELCTTNNNHKSHKVMLLVLLLIFGVLALALCVIGVSVYILCRKARKKEEPAKEMQPEENFSIWSHDGKMAFETIIEATNNFDDKYLIGIGGQGSVYKAELPSGMVVAVKKLHMESDAEDKYNLRAFENEIKALTEMRHRNIIKLYGFCQHSQFSFLVYEFLEGGSLDQVLGSEEQASTLDWERRVNVVKGVANALSYMHHDCKPPIVHRDISSKNILLDSDYEAHVSDFGTAKFLKPDSNWTTLAVTYGYGAPELAQTMEVTEKCDVYSFGVLCLEILMGKHPADLISSFLSPSTASITYNLLLVDVIDQRPPHPEKSIIGGIMLITKWALECLRQSPQSRPTMHQVSKELMMGKLPLPDDQFAMIRIGQLNEEWETPLM</sequence>
<keyword evidence="6" id="KW-0134">Cell wall</keyword>
<dbReference type="InterPro" id="IPR055414">
    <property type="entry name" value="LRR_R13L4/SHOC2-like"/>
</dbReference>
<dbReference type="InterPro" id="IPR032675">
    <property type="entry name" value="LRR_dom_sf"/>
</dbReference>
<dbReference type="FunFam" id="3.80.10.10:FF:000400">
    <property type="entry name" value="Nuclear pore complex protein NUP107"/>
    <property type="match status" value="1"/>
</dbReference>
<dbReference type="GO" id="GO:0005524">
    <property type="term" value="F:ATP binding"/>
    <property type="evidence" value="ECO:0007669"/>
    <property type="project" value="UniProtKB-KW"/>
</dbReference>
<keyword evidence="15" id="KW-0547">Nucleotide-binding</keyword>
<evidence type="ECO:0000256" key="26">
    <source>
        <dbReference type="ARBA" id="ARBA00048679"/>
    </source>
</evidence>
<evidence type="ECO:0000256" key="3">
    <source>
        <dbReference type="ARBA" id="ARBA00004251"/>
    </source>
</evidence>
<keyword evidence="17" id="KW-0611">Plant defense</keyword>
<evidence type="ECO:0000256" key="6">
    <source>
        <dbReference type="ARBA" id="ARBA00022512"/>
    </source>
</evidence>
<evidence type="ECO:0000256" key="13">
    <source>
        <dbReference type="ARBA" id="ARBA00022729"/>
    </source>
</evidence>
<name>A0A6P4D3Y7_ARADU</name>
<evidence type="ECO:0000256" key="16">
    <source>
        <dbReference type="ARBA" id="ARBA00022777"/>
    </source>
</evidence>
<feature type="domain" description="Protein kinase" evidence="29">
    <location>
        <begin position="777"/>
        <end position="1049"/>
    </location>
</feature>
<dbReference type="Gene3D" id="1.10.510.10">
    <property type="entry name" value="Transferase(Phosphotransferase) domain 1"/>
    <property type="match status" value="1"/>
</dbReference>
<keyword evidence="8" id="KW-0723">Serine/threonine-protein kinase</keyword>
<dbReference type="GO" id="GO:0005886">
    <property type="term" value="C:plasma membrane"/>
    <property type="evidence" value="ECO:0007669"/>
    <property type="project" value="UniProtKB-SubCell"/>
</dbReference>
<dbReference type="PROSITE" id="PS50011">
    <property type="entry name" value="PROTEIN_KINASE_DOM"/>
    <property type="match status" value="1"/>
</dbReference>
<reference evidence="30" key="1">
    <citation type="journal article" date="2016" name="Nat. Genet.">
        <title>The genome sequences of Arachis duranensis and Arachis ipaensis, the diploid ancestors of cultivated peanut.</title>
        <authorList>
            <person name="Bertioli D.J."/>
            <person name="Cannon S.B."/>
            <person name="Froenicke L."/>
            <person name="Huang G."/>
            <person name="Farmer A.D."/>
            <person name="Cannon E.K."/>
            <person name="Liu X."/>
            <person name="Gao D."/>
            <person name="Clevenger J."/>
            <person name="Dash S."/>
            <person name="Ren L."/>
            <person name="Moretzsohn M.C."/>
            <person name="Shirasawa K."/>
            <person name="Huang W."/>
            <person name="Vidigal B."/>
            <person name="Abernathy B."/>
            <person name="Chu Y."/>
            <person name="Niederhuth C.E."/>
            <person name="Umale P."/>
            <person name="Araujo A.C."/>
            <person name="Kozik A."/>
            <person name="Kim K.D."/>
            <person name="Burow M.D."/>
            <person name="Varshney R.K."/>
            <person name="Wang X."/>
            <person name="Zhang X."/>
            <person name="Barkley N."/>
            <person name="Guimaraes P.M."/>
            <person name="Isobe S."/>
            <person name="Guo B."/>
            <person name="Liao B."/>
            <person name="Stalker H.T."/>
            <person name="Schmitz R.J."/>
            <person name="Scheffler B.E."/>
            <person name="Leal-Bertioli S.C."/>
            <person name="Xun X."/>
            <person name="Jackson S.A."/>
            <person name="Michelmore R."/>
            <person name="Ozias-Akins P."/>
        </authorList>
    </citation>
    <scope>NUCLEOTIDE SEQUENCE [LARGE SCALE GENOMIC DNA]</scope>
    <source>
        <strain evidence="30">cv. V14167</strain>
    </source>
</reference>
<keyword evidence="7" id="KW-0964">Secreted</keyword>
<evidence type="ECO:0000256" key="14">
    <source>
        <dbReference type="ARBA" id="ARBA00022737"/>
    </source>
</evidence>
<evidence type="ECO:0000256" key="9">
    <source>
        <dbReference type="ARBA" id="ARBA00022553"/>
    </source>
</evidence>
<evidence type="ECO:0000256" key="10">
    <source>
        <dbReference type="ARBA" id="ARBA00022614"/>
    </source>
</evidence>
<dbReference type="InterPro" id="IPR011009">
    <property type="entry name" value="Kinase-like_dom_sf"/>
</dbReference>
<comment type="catalytic activity">
    <reaction evidence="26">
        <text>L-seryl-[protein] + ATP = O-phospho-L-seryl-[protein] + ADP + H(+)</text>
        <dbReference type="Rhea" id="RHEA:17989"/>
        <dbReference type="Rhea" id="RHEA-COMP:9863"/>
        <dbReference type="Rhea" id="RHEA-COMP:11604"/>
        <dbReference type="ChEBI" id="CHEBI:15378"/>
        <dbReference type="ChEBI" id="CHEBI:29999"/>
        <dbReference type="ChEBI" id="CHEBI:30616"/>
        <dbReference type="ChEBI" id="CHEBI:83421"/>
        <dbReference type="ChEBI" id="CHEBI:456216"/>
        <dbReference type="EC" id="2.7.11.1"/>
    </reaction>
</comment>
<evidence type="ECO:0000256" key="18">
    <source>
        <dbReference type="ARBA" id="ARBA00022840"/>
    </source>
</evidence>
<dbReference type="InterPro" id="IPR051716">
    <property type="entry name" value="Plant_RL_S/T_kinase"/>
</dbReference>
<dbReference type="InterPro" id="IPR013210">
    <property type="entry name" value="LRR_N_plant-typ"/>
</dbReference>
<evidence type="ECO:0000256" key="1">
    <source>
        <dbReference type="ARBA" id="ARBA00004170"/>
    </source>
</evidence>
<keyword evidence="18" id="KW-0067">ATP-binding</keyword>
<evidence type="ECO:0000256" key="21">
    <source>
        <dbReference type="ARBA" id="ARBA00023157"/>
    </source>
</evidence>
<reference evidence="31" key="2">
    <citation type="submission" date="2025-08" db="UniProtKB">
        <authorList>
            <consortium name="RefSeq"/>
        </authorList>
    </citation>
    <scope>IDENTIFICATION</scope>
    <source>
        <tissue evidence="31">Whole plant</tissue>
    </source>
</reference>
<evidence type="ECO:0000256" key="7">
    <source>
        <dbReference type="ARBA" id="ARBA00022525"/>
    </source>
</evidence>
<dbReference type="FunFam" id="3.80.10.10:FF:000416">
    <property type="entry name" value="Probable leucine-rich repeat receptor-like protein kinase At5g63930"/>
    <property type="match status" value="1"/>
</dbReference>
<evidence type="ECO:0000256" key="23">
    <source>
        <dbReference type="ARBA" id="ARBA00023180"/>
    </source>
</evidence>
<dbReference type="FunFam" id="3.80.10.10:FF:000299">
    <property type="entry name" value="Piriformospora indica-insensitive protein 2"/>
    <property type="match status" value="1"/>
</dbReference>
<dbReference type="SMART" id="SM00365">
    <property type="entry name" value="LRR_SD22"/>
    <property type="match status" value="5"/>
</dbReference>
<dbReference type="Gene3D" id="3.30.200.20">
    <property type="entry name" value="Phosphorylase Kinase, domain 1"/>
    <property type="match status" value="1"/>
</dbReference>
<evidence type="ECO:0000256" key="12">
    <source>
        <dbReference type="ARBA" id="ARBA00022692"/>
    </source>
</evidence>
<keyword evidence="20 27" id="KW-0472">Membrane</keyword>
<keyword evidence="16" id="KW-0418">Kinase</keyword>
<dbReference type="GeneID" id="107485991"/>
<dbReference type="GO" id="GO:0004674">
    <property type="term" value="F:protein serine/threonine kinase activity"/>
    <property type="evidence" value="ECO:0007669"/>
    <property type="project" value="UniProtKB-KW"/>
</dbReference>
<proteinExistence type="inferred from homology"/>
<evidence type="ECO:0000256" key="15">
    <source>
        <dbReference type="ARBA" id="ARBA00022741"/>
    </source>
</evidence>
<evidence type="ECO:0000259" key="29">
    <source>
        <dbReference type="PROSITE" id="PS50011"/>
    </source>
</evidence>
<keyword evidence="22" id="KW-0675">Receptor</keyword>
<evidence type="ECO:0000256" key="11">
    <source>
        <dbReference type="ARBA" id="ARBA00022679"/>
    </source>
</evidence>
<dbReference type="PROSITE" id="PS00109">
    <property type="entry name" value="PROTEIN_KINASE_TYR"/>
    <property type="match status" value="1"/>
</dbReference>
<dbReference type="Proteomes" id="UP000515211">
    <property type="component" value="Chromosome 4"/>
</dbReference>
<evidence type="ECO:0000313" key="30">
    <source>
        <dbReference type="Proteomes" id="UP000515211"/>
    </source>
</evidence>
<dbReference type="Pfam" id="PF23598">
    <property type="entry name" value="LRR_14"/>
    <property type="match status" value="1"/>
</dbReference>
<dbReference type="FunFam" id="3.80.10.10:FF:000177">
    <property type="entry name" value="Leucine-rich repeat receptor-like serine/threonine-protein kinase At1g17230"/>
    <property type="match status" value="1"/>
</dbReference>
<comment type="similarity">
    <text evidence="24">Belongs to the polygalacturonase-inhibiting protein family.</text>
</comment>
<evidence type="ECO:0000256" key="8">
    <source>
        <dbReference type="ARBA" id="ARBA00022527"/>
    </source>
</evidence>
<dbReference type="KEGG" id="adu:107485991"/>
<dbReference type="InterPro" id="IPR001611">
    <property type="entry name" value="Leu-rich_rpt"/>
</dbReference>
<evidence type="ECO:0000256" key="17">
    <source>
        <dbReference type="ARBA" id="ARBA00022821"/>
    </source>
</evidence>
<feature type="chain" id="PRO_5027670618" description="non-specific serine/threonine protein kinase" evidence="28">
    <location>
        <begin position="29"/>
        <end position="1076"/>
    </location>
</feature>
<dbReference type="Pfam" id="PF13855">
    <property type="entry name" value="LRR_8"/>
    <property type="match status" value="3"/>
</dbReference>
<dbReference type="Pfam" id="PF00069">
    <property type="entry name" value="Pkinase"/>
    <property type="match status" value="1"/>
</dbReference>
<dbReference type="FunFam" id="1.10.510.10:FF:000445">
    <property type="entry name" value="MDIS1-interacting receptor like kinase 2"/>
    <property type="match status" value="1"/>
</dbReference>
<keyword evidence="19 27" id="KW-1133">Transmembrane helix</keyword>
<keyword evidence="13 28" id="KW-0732">Signal</keyword>
<keyword evidence="23" id="KW-0325">Glycoprotein</keyword>
<dbReference type="Gene3D" id="3.80.10.10">
    <property type="entry name" value="Ribonuclease Inhibitor"/>
    <property type="match status" value="4"/>
</dbReference>
<keyword evidence="14" id="KW-0677">Repeat</keyword>
<dbReference type="AlphaFoldDB" id="A0A6P4D3Y7"/>
<evidence type="ECO:0000256" key="24">
    <source>
        <dbReference type="ARBA" id="ARBA00038043"/>
    </source>
</evidence>
<evidence type="ECO:0000256" key="19">
    <source>
        <dbReference type="ARBA" id="ARBA00022989"/>
    </source>
</evidence>
<keyword evidence="30" id="KW-1185">Reference proteome</keyword>
<evidence type="ECO:0000256" key="27">
    <source>
        <dbReference type="SAM" id="Phobius"/>
    </source>
</evidence>
<organism evidence="30 31">
    <name type="scientific">Arachis duranensis</name>
    <name type="common">Wild peanut</name>
    <dbReference type="NCBI Taxonomy" id="130453"/>
    <lineage>
        <taxon>Eukaryota</taxon>
        <taxon>Viridiplantae</taxon>
        <taxon>Streptophyta</taxon>
        <taxon>Embryophyta</taxon>
        <taxon>Tracheophyta</taxon>
        <taxon>Spermatophyta</taxon>
        <taxon>Magnoliopsida</taxon>
        <taxon>eudicotyledons</taxon>
        <taxon>Gunneridae</taxon>
        <taxon>Pentapetalae</taxon>
        <taxon>rosids</taxon>
        <taxon>fabids</taxon>
        <taxon>Fabales</taxon>
        <taxon>Fabaceae</taxon>
        <taxon>Papilionoideae</taxon>
        <taxon>50 kb inversion clade</taxon>
        <taxon>dalbergioids sensu lato</taxon>
        <taxon>Dalbergieae</taxon>
        <taxon>Pterocarpus clade</taxon>
        <taxon>Arachis</taxon>
    </lineage>
</organism>
<accession>A0A6P4D3Y7</accession>
<keyword evidence="5" id="KW-1003">Cell membrane</keyword>
<keyword evidence="11" id="KW-0808">Transferase</keyword>
<dbReference type="SMART" id="SM00369">
    <property type="entry name" value="LRR_TYP"/>
    <property type="match status" value="9"/>
</dbReference>
<dbReference type="InterPro" id="IPR000719">
    <property type="entry name" value="Prot_kinase_dom"/>
</dbReference>
<dbReference type="PROSITE" id="PS51450">
    <property type="entry name" value="LRR"/>
    <property type="match status" value="1"/>
</dbReference>
<evidence type="ECO:0000256" key="28">
    <source>
        <dbReference type="SAM" id="SignalP"/>
    </source>
</evidence>
<evidence type="ECO:0000256" key="4">
    <source>
        <dbReference type="ARBA" id="ARBA00012513"/>
    </source>
</evidence>
<evidence type="ECO:0000256" key="22">
    <source>
        <dbReference type="ARBA" id="ARBA00023170"/>
    </source>
</evidence>
<keyword evidence="21" id="KW-1015">Disulfide bond</keyword>
<dbReference type="EC" id="2.7.11.1" evidence="4"/>
<dbReference type="InterPro" id="IPR003591">
    <property type="entry name" value="Leu-rich_rpt_typical-subtyp"/>
</dbReference>
<feature type="transmembrane region" description="Helical" evidence="27">
    <location>
        <begin position="710"/>
        <end position="736"/>
    </location>
</feature>
<evidence type="ECO:0000256" key="2">
    <source>
        <dbReference type="ARBA" id="ARBA00004191"/>
    </source>
</evidence>
<dbReference type="PANTHER" id="PTHR48053">
    <property type="entry name" value="LEUCINE RICH REPEAT FAMILY PROTEIN, EXPRESSED"/>
    <property type="match status" value="1"/>
</dbReference>
<keyword evidence="9" id="KW-0597">Phosphoprotein</keyword>
<keyword evidence="10" id="KW-0433">Leucine-rich repeat</keyword>
<dbReference type="GO" id="GO:0006952">
    <property type="term" value="P:defense response"/>
    <property type="evidence" value="ECO:0007669"/>
    <property type="project" value="UniProtKB-KW"/>
</dbReference>
<keyword evidence="12 27" id="KW-0812">Transmembrane</keyword>